<gene>
    <name evidence="1" type="ORF">A3864_16110</name>
</gene>
<sequence length="323" mass="37130">MIATTGAFAIYDKKTGGFLEEQSYQSTTEYYLSRLKEKQEKGEITLYCCCSNRIEMKVSKKPHLYPANRENRHSTNCVRHPQYEGTNDYEKAWGYDEEKGEYIVRVEAMIPSSKTQQLENPIKEGGEQKNKIYIKRGGTKRKGEATVHKNEIKNYIVEESHFTIPPITLVSYDELNFEPFVFGSTKQIKTKEELMSTLESCGSLAGMMQLPVDYEFECLDGNHRTVAIRELAQETPELIANSNMLLNIVYEKDRRKIRQDFVDINKNAKQTTPSINTLFNTRDPLSCIVMDILENSDYLESITELLSTSVSKNSKDIYTLNNI</sequence>
<dbReference type="EMBL" id="LVYK01000037">
    <property type="protein sequence ID" value="RAS75192.1"/>
    <property type="molecule type" value="Genomic_DNA"/>
</dbReference>
<dbReference type="InterPro" id="IPR017642">
    <property type="entry name" value="DNA_S_mod_DndB"/>
</dbReference>
<proteinExistence type="predicted"/>
<evidence type="ECO:0008006" key="3">
    <source>
        <dbReference type="Google" id="ProtNLM"/>
    </source>
</evidence>
<accession>A0AAX1Q7C7</accession>
<evidence type="ECO:0000313" key="2">
    <source>
        <dbReference type="Proteomes" id="UP000250174"/>
    </source>
</evidence>
<organism evidence="1 2">
    <name type="scientific">Priestia endophytica</name>
    <dbReference type="NCBI Taxonomy" id="135735"/>
    <lineage>
        <taxon>Bacteria</taxon>
        <taxon>Bacillati</taxon>
        <taxon>Bacillota</taxon>
        <taxon>Bacilli</taxon>
        <taxon>Bacillales</taxon>
        <taxon>Bacillaceae</taxon>
        <taxon>Priestia</taxon>
    </lineage>
</organism>
<dbReference type="Pfam" id="PF14072">
    <property type="entry name" value="DndB"/>
    <property type="match status" value="1"/>
</dbReference>
<dbReference type="AlphaFoldDB" id="A0AAX1Q7C7"/>
<dbReference type="Proteomes" id="UP000250174">
    <property type="component" value="Unassembled WGS sequence"/>
</dbReference>
<reference evidence="1 2" key="1">
    <citation type="submission" date="2016-03" db="EMBL/GenBank/DDBJ databases">
        <title>Comparison of Bacillus endophyticus and B. anthracis characteristics using whole genome sequence analysis and microbiological techniques.</title>
        <authorList>
            <person name="Lekota K.E."/>
            <person name="Mafofo J."/>
            <person name="Rees J."/>
            <person name="Muchadeyi F.C."/>
            <person name="Madoroba E."/>
            <person name="Van Heerden H."/>
        </authorList>
    </citation>
    <scope>NUCLEOTIDE SEQUENCE [LARGE SCALE GENOMIC DNA]</scope>
    <source>
        <strain evidence="1 2">3631_10C</strain>
    </source>
</reference>
<name>A0AAX1Q7C7_9BACI</name>
<dbReference type="NCBIfam" id="TIGR03187">
    <property type="entry name" value="DGQHR"/>
    <property type="match status" value="1"/>
</dbReference>
<dbReference type="RefSeq" id="WP_111924998.1">
    <property type="nucleotide sequence ID" value="NZ_LVYK01000037.1"/>
</dbReference>
<comment type="caution">
    <text evidence="1">The sequence shown here is derived from an EMBL/GenBank/DDBJ whole genome shotgun (WGS) entry which is preliminary data.</text>
</comment>
<dbReference type="CDD" id="cd16412">
    <property type="entry name" value="dndB"/>
    <property type="match status" value="1"/>
</dbReference>
<dbReference type="InterPro" id="IPR017601">
    <property type="entry name" value="DGQHR-contain_dom"/>
</dbReference>
<protein>
    <recommendedName>
        <fullName evidence="3">ParB/Sulfiredoxin domain-containing protein</fullName>
    </recommendedName>
</protein>
<evidence type="ECO:0000313" key="1">
    <source>
        <dbReference type="EMBL" id="RAS75192.1"/>
    </source>
</evidence>